<evidence type="ECO:0000256" key="1">
    <source>
        <dbReference type="SAM" id="Phobius"/>
    </source>
</evidence>
<gene>
    <name evidence="2" type="ORF">E1294_23300</name>
</gene>
<evidence type="ECO:0000313" key="2">
    <source>
        <dbReference type="EMBL" id="TDD18689.1"/>
    </source>
</evidence>
<reference evidence="2 3" key="1">
    <citation type="submission" date="2019-03" db="EMBL/GenBank/DDBJ databases">
        <title>Draft genome sequences of novel Actinobacteria.</title>
        <authorList>
            <person name="Sahin N."/>
            <person name="Ay H."/>
            <person name="Saygin H."/>
        </authorList>
    </citation>
    <scope>NUCLEOTIDE SEQUENCE [LARGE SCALE GENOMIC DNA]</scope>
    <source>
        <strain evidence="2 3">KC712</strain>
    </source>
</reference>
<dbReference type="EMBL" id="SMKP01000067">
    <property type="protein sequence ID" value="TDD18689.1"/>
    <property type="molecule type" value="Genomic_DNA"/>
</dbReference>
<organism evidence="2 3">
    <name type="scientific">Nonomuraea diastatica</name>
    <dbReference type="NCBI Taxonomy" id="1848329"/>
    <lineage>
        <taxon>Bacteria</taxon>
        <taxon>Bacillati</taxon>
        <taxon>Actinomycetota</taxon>
        <taxon>Actinomycetes</taxon>
        <taxon>Streptosporangiales</taxon>
        <taxon>Streptosporangiaceae</taxon>
        <taxon>Nonomuraea</taxon>
    </lineage>
</organism>
<comment type="caution">
    <text evidence="2">The sequence shown here is derived from an EMBL/GenBank/DDBJ whole genome shotgun (WGS) entry which is preliminary data.</text>
</comment>
<keyword evidence="1" id="KW-1133">Transmembrane helix</keyword>
<keyword evidence="3" id="KW-1185">Reference proteome</keyword>
<dbReference type="Proteomes" id="UP000294543">
    <property type="component" value="Unassembled WGS sequence"/>
</dbReference>
<proteinExistence type="predicted"/>
<evidence type="ECO:0000313" key="3">
    <source>
        <dbReference type="Proteomes" id="UP000294543"/>
    </source>
</evidence>
<dbReference type="RefSeq" id="WP_132511481.1">
    <property type="nucleotide sequence ID" value="NZ_SMKP01000067.1"/>
</dbReference>
<feature type="transmembrane region" description="Helical" evidence="1">
    <location>
        <begin position="53"/>
        <end position="72"/>
    </location>
</feature>
<keyword evidence="1" id="KW-0472">Membrane</keyword>
<sequence>MDRHLHNRTGGMIGASLCAKLKVRRHRAATLLRGTPFGAQLKFVFGFDKSNGVAIGLAITFSVLTAIIAAIAGSVKSDGRGPTTATPPRP</sequence>
<name>A0A4R4WI11_9ACTN</name>
<dbReference type="AlphaFoldDB" id="A0A4R4WI11"/>
<keyword evidence="1" id="KW-0812">Transmembrane</keyword>
<protein>
    <submittedName>
        <fullName evidence="2">Uncharacterized protein</fullName>
    </submittedName>
</protein>
<dbReference type="OrthoDB" id="3633836at2"/>
<accession>A0A4R4WI11</accession>